<keyword evidence="8 15" id="KW-0067">ATP-binding</keyword>
<organism evidence="19 20">
    <name type="scientific">Cellulomonas fulva</name>
    <dbReference type="NCBI Taxonomy" id="2835530"/>
    <lineage>
        <taxon>Bacteria</taxon>
        <taxon>Bacillati</taxon>
        <taxon>Actinomycetota</taxon>
        <taxon>Actinomycetes</taxon>
        <taxon>Micrococcales</taxon>
        <taxon>Cellulomonadaceae</taxon>
        <taxon>Cellulomonas</taxon>
    </lineage>
</organism>
<evidence type="ECO:0000256" key="10">
    <source>
        <dbReference type="ARBA" id="ARBA00023204"/>
    </source>
</evidence>
<dbReference type="Gene3D" id="3.90.320.10">
    <property type="match status" value="1"/>
</dbReference>
<accession>A0ABS5TZ81</accession>
<keyword evidence="9" id="KW-0238">DNA-binding</keyword>
<comment type="catalytic activity">
    <reaction evidence="14">
        <text>ATP + H2O = ADP + phosphate + H(+)</text>
        <dbReference type="Rhea" id="RHEA:13065"/>
        <dbReference type="ChEBI" id="CHEBI:15377"/>
        <dbReference type="ChEBI" id="CHEBI:15378"/>
        <dbReference type="ChEBI" id="CHEBI:30616"/>
        <dbReference type="ChEBI" id="CHEBI:43474"/>
        <dbReference type="ChEBI" id="CHEBI:456216"/>
        <dbReference type="EC" id="5.6.2.4"/>
    </reaction>
</comment>
<evidence type="ECO:0000256" key="2">
    <source>
        <dbReference type="ARBA" id="ARBA00022722"/>
    </source>
</evidence>
<dbReference type="InterPro" id="IPR013986">
    <property type="entry name" value="DExx_box_DNA_helicase_dom_sf"/>
</dbReference>
<keyword evidence="6 15" id="KW-0347">Helicase</keyword>
<keyword evidence="11" id="KW-0413">Isomerase</keyword>
<keyword evidence="5 15" id="KW-0378">Hydrolase</keyword>
<gene>
    <name evidence="19" type="ORF">KIN34_09240</name>
</gene>
<dbReference type="SUPFAM" id="SSF52540">
    <property type="entry name" value="P-loop containing nucleoside triphosphate hydrolases"/>
    <property type="match status" value="1"/>
</dbReference>
<keyword evidence="4" id="KW-0227">DNA damage</keyword>
<dbReference type="PROSITE" id="PS51198">
    <property type="entry name" value="UVRD_HELICASE_ATP_BIND"/>
    <property type="match status" value="1"/>
</dbReference>
<feature type="binding site" evidence="15">
    <location>
        <begin position="53"/>
        <end position="60"/>
    </location>
    <ligand>
        <name>ATP</name>
        <dbReference type="ChEBI" id="CHEBI:30616"/>
    </ligand>
</feature>
<keyword evidence="3 15" id="KW-0547">Nucleotide-binding</keyword>
<evidence type="ECO:0000256" key="5">
    <source>
        <dbReference type="ARBA" id="ARBA00022801"/>
    </source>
</evidence>
<dbReference type="PANTHER" id="PTHR11070:SF59">
    <property type="entry name" value="DNA 3'-5' HELICASE"/>
    <property type="match status" value="1"/>
</dbReference>
<dbReference type="Gene3D" id="3.40.50.300">
    <property type="entry name" value="P-loop containing nucleotide triphosphate hydrolases"/>
    <property type="match status" value="3"/>
</dbReference>
<dbReference type="InterPro" id="IPR027417">
    <property type="entry name" value="P-loop_NTPase"/>
</dbReference>
<evidence type="ECO:0000259" key="18">
    <source>
        <dbReference type="PROSITE" id="PS51217"/>
    </source>
</evidence>
<dbReference type="InterPro" id="IPR011604">
    <property type="entry name" value="PDDEXK-like_dom_sf"/>
</dbReference>
<reference evidence="19 20" key="1">
    <citation type="submission" date="2021-05" db="EMBL/GenBank/DDBJ databases">
        <title>Description of Cellulomonas sp. DKR-3 sp. nov.</title>
        <authorList>
            <person name="Dahal R.H."/>
            <person name="Chaudhary D.K."/>
        </authorList>
    </citation>
    <scope>NUCLEOTIDE SEQUENCE [LARGE SCALE GENOMIC DNA]</scope>
    <source>
        <strain evidence="19 20">DKR-3</strain>
    </source>
</reference>
<evidence type="ECO:0000256" key="6">
    <source>
        <dbReference type="ARBA" id="ARBA00022806"/>
    </source>
</evidence>
<evidence type="ECO:0000256" key="13">
    <source>
        <dbReference type="ARBA" id="ARBA00034808"/>
    </source>
</evidence>
<proteinExistence type="inferred from homology"/>
<dbReference type="PROSITE" id="PS51217">
    <property type="entry name" value="UVRD_HELICASE_CTER"/>
    <property type="match status" value="1"/>
</dbReference>
<evidence type="ECO:0000256" key="4">
    <source>
        <dbReference type="ARBA" id="ARBA00022763"/>
    </source>
</evidence>
<dbReference type="RefSeq" id="WP_214349571.1">
    <property type="nucleotide sequence ID" value="NZ_JAHBOH010000001.1"/>
</dbReference>
<dbReference type="EC" id="5.6.2.4" evidence="13"/>
<evidence type="ECO:0000256" key="16">
    <source>
        <dbReference type="SAM" id="MobiDB-lite"/>
    </source>
</evidence>
<evidence type="ECO:0000256" key="9">
    <source>
        <dbReference type="ARBA" id="ARBA00023125"/>
    </source>
</evidence>
<protein>
    <recommendedName>
        <fullName evidence="13">DNA 3'-5' helicase</fullName>
        <ecNumber evidence="13">5.6.2.4</ecNumber>
    </recommendedName>
</protein>
<keyword evidence="7" id="KW-0269">Exonuclease</keyword>
<evidence type="ECO:0000256" key="15">
    <source>
        <dbReference type="PROSITE-ProRule" id="PRU00560"/>
    </source>
</evidence>
<evidence type="ECO:0000256" key="11">
    <source>
        <dbReference type="ARBA" id="ARBA00023235"/>
    </source>
</evidence>
<comment type="catalytic activity">
    <reaction evidence="12">
        <text>Couples ATP hydrolysis with the unwinding of duplex DNA by translocating in the 3'-5' direction.</text>
        <dbReference type="EC" id="5.6.2.4"/>
    </reaction>
</comment>
<evidence type="ECO:0000256" key="12">
    <source>
        <dbReference type="ARBA" id="ARBA00034617"/>
    </source>
</evidence>
<dbReference type="InterPro" id="IPR014017">
    <property type="entry name" value="DNA_helicase_UvrD-like_C"/>
</dbReference>
<keyword evidence="10" id="KW-0234">DNA repair</keyword>
<comment type="similarity">
    <text evidence="1">Belongs to the helicase family. UvrD subfamily.</text>
</comment>
<dbReference type="EMBL" id="JAHBOH010000001">
    <property type="protein sequence ID" value="MBT0994469.1"/>
    <property type="molecule type" value="Genomic_DNA"/>
</dbReference>
<evidence type="ECO:0000259" key="17">
    <source>
        <dbReference type="PROSITE" id="PS51198"/>
    </source>
</evidence>
<feature type="region of interest" description="Disordered" evidence="16">
    <location>
        <begin position="735"/>
        <end position="756"/>
    </location>
</feature>
<feature type="domain" description="UvrD-like helicase C-terminal" evidence="18">
    <location>
        <begin position="349"/>
        <end position="648"/>
    </location>
</feature>
<evidence type="ECO:0000313" key="20">
    <source>
        <dbReference type="Proteomes" id="UP000722125"/>
    </source>
</evidence>
<evidence type="ECO:0000313" key="19">
    <source>
        <dbReference type="EMBL" id="MBT0994469.1"/>
    </source>
</evidence>
<evidence type="ECO:0000256" key="3">
    <source>
        <dbReference type="ARBA" id="ARBA00022741"/>
    </source>
</evidence>
<dbReference type="InterPro" id="IPR000212">
    <property type="entry name" value="DNA_helicase_UvrD/REP"/>
</dbReference>
<evidence type="ECO:0000256" key="8">
    <source>
        <dbReference type="ARBA" id="ARBA00022840"/>
    </source>
</evidence>
<dbReference type="Gene3D" id="1.10.10.160">
    <property type="match status" value="1"/>
</dbReference>
<name>A0ABS5TZ81_9CELL</name>
<evidence type="ECO:0000256" key="14">
    <source>
        <dbReference type="ARBA" id="ARBA00048988"/>
    </source>
</evidence>
<keyword evidence="2" id="KW-0540">Nuclease</keyword>
<dbReference type="Pfam" id="PF12705">
    <property type="entry name" value="PDDEXK_1"/>
    <property type="match status" value="1"/>
</dbReference>
<evidence type="ECO:0000256" key="7">
    <source>
        <dbReference type="ARBA" id="ARBA00022839"/>
    </source>
</evidence>
<dbReference type="Pfam" id="PF00580">
    <property type="entry name" value="UvrD-helicase"/>
    <property type="match status" value="1"/>
</dbReference>
<keyword evidence="20" id="KW-1185">Reference proteome</keyword>
<comment type="caution">
    <text evidence="19">The sequence shown here is derived from an EMBL/GenBank/DDBJ whole genome shotgun (WGS) entry which is preliminary data.</text>
</comment>
<dbReference type="PANTHER" id="PTHR11070">
    <property type="entry name" value="UVRD / RECB / PCRA DNA HELICASE FAMILY MEMBER"/>
    <property type="match status" value="1"/>
</dbReference>
<dbReference type="Proteomes" id="UP000722125">
    <property type="component" value="Unassembled WGS sequence"/>
</dbReference>
<sequence length="1074" mass="111511">MTTSTPAPALRRPALVEAPGHGPGAHVTLDEVQRAAVAWARDEAAGRALLVLGAPGTGKTTTALEAAAAAVGAGLDPAGLLVLSATRRGAAELRDRLAARLPLTATRPLVQTPAAAAFAVLRARAVALGEVPPTLVSGPEQDLLLAELLAGHAAGEGARIGWPERVRAEALGVRAFRDELRDLLMRAAERDLSPDELAELGERAGRPEWAAAARVYTEYLDVLDLRSGTPDAGERLDPAVVVARAARALETWEEDVPGAPAPRWRLVVVDDHQESTSATARLLDVLADRGTRVLLLGDPDAAVQTFRGADPALLGRATGDPAGPGALGAARLVLPTAWRHDETVRAAVARVTERVGTLGAAVHRRAAARPGTRAPQDVRPVGVALLPSGAQEAAYVARELRSAHLEDRVRWERMAVVARAGSQVTALRRALAQAGVPVSVLGSDVPLRDEAAVRPLLDAMGVAVGATELDAVVAARLACSPLGGLDPVGLRRVRRALRAEELAGGGGRSSDALLVEVLDGPGRAATLPPTVAGPVHRLAAVVAAGRRAAGDGADAQGVLWALWDTAGLAEPWRRSALAGGAAGERADRDLDAVVALFRAAETFVDRMPRTAPAAFVDWIRSQDLPSDSLAARARRDAVAVLTPAGAAGGEWDLVVVAGVQEGVWPDLRLRDSLLGAQALVDVLAGRAADGDGGDGYAAARAAVLSDELRSFAVALSRSRGRVVVTAVADTDHQPSPFVDLVEPSTGERDHRLTQVEPPLDLRGLTAQLRGRLEAAAAAGTEPDAGAVRALARLARRGVPGADPRTWHGLAGPSSDAPLYAPDEAVPVSPSRLETAHRCALRWALESAGGTVGESGGQSLGTLVHAIAQEHPQGTHAELAAALDERWDELGLGTGWPARATRAKADAMIRRLADYLADAGQALLVEGEFRLRTDRALLRGSVDRIEADPEHPDRVVVVDLKTGASAPPKEQAKTNPQLGAYQLAVDAGAFDELPPGTSSGGAQLVYLGVGASATLRGQEPLGPEEDGPSWARELVDEVADAMAASAFVATANDQCDRCPVRRSCPVRAEGGQVVA</sequence>
<dbReference type="InterPro" id="IPR038726">
    <property type="entry name" value="PDDEXK_AddAB-type"/>
</dbReference>
<dbReference type="InterPro" id="IPR014016">
    <property type="entry name" value="UvrD-like_ATP-bd"/>
</dbReference>
<feature type="domain" description="UvrD-like helicase ATP-binding" evidence="17">
    <location>
        <begin position="32"/>
        <end position="341"/>
    </location>
</feature>
<evidence type="ECO:0000256" key="1">
    <source>
        <dbReference type="ARBA" id="ARBA00009922"/>
    </source>
</evidence>